<dbReference type="SMART" id="SM00159">
    <property type="entry name" value="PTX"/>
    <property type="match status" value="1"/>
</dbReference>
<name>A0A287B1G6_PIG</name>
<evidence type="ECO:0000256" key="6">
    <source>
        <dbReference type="PROSITE-ProRule" id="PRU01172"/>
    </source>
</evidence>
<dbReference type="GO" id="GO:0046872">
    <property type="term" value="F:metal ion binding"/>
    <property type="evidence" value="ECO:0007669"/>
    <property type="project" value="UniProtKB-KW"/>
</dbReference>
<keyword evidence="3" id="KW-0106">Calcium</keyword>
<reference evidence="9" key="4">
    <citation type="submission" date="2025-09" db="UniProtKB">
        <authorList>
            <consortium name="Ensembl"/>
        </authorList>
    </citation>
    <scope>IDENTIFICATION</scope>
</reference>
<comment type="cofactor">
    <cofactor evidence="1">
        <name>Ca(2+)</name>
        <dbReference type="ChEBI" id="CHEBI:29108"/>
    </cofactor>
</comment>
<evidence type="ECO:0000256" key="5">
    <source>
        <dbReference type="ARBA" id="ARBA00023180"/>
    </source>
</evidence>
<dbReference type="PROSITE" id="PS51828">
    <property type="entry name" value="PTX_2"/>
    <property type="match status" value="1"/>
</dbReference>
<dbReference type="PRINTS" id="PR00895">
    <property type="entry name" value="PENTAXIN"/>
</dbReference>
<dbReference type="InterPro" id="IPR001759">
    <property type="entry name" value="PTX_dom"/>
</dbReference>
<proteinExistence type="predicted"/>
<feature type="compositionally biased region" description="Low complexity" evidence="7">
    <location>
        <begin position="212"/>
        <end position="227"/>
    </location>
</feature>
<dbReference type="InterPro" id="IPR013320">
    <property type="entry name" value="ConA-like_dom_sf"/>
</dbReference>
<dbReference type="SUPFAM" id="SSF49899">
    <property type="entry name" value="Concanavalin A-like lectins/glucanases"/>
    <property type="match status" value="1"/>
</dbReference>
<dbReference type="Proteomes" id="UP000008227">
    <property type="component" value="Chromosome 3"/>
</dbReference>
<evidence type="ECO:0000313" key="10">
    <source>
        <dbReference type="Proteomes" id="UP000008227"/>
    </source>
</evidence>
<evidence type="ECO:0000259" key="8">
    <source>
        <dbReference type="PROSITE" id="PS51828"/>
    </source>
</evidence>
<dbReference type="AlphaFoldDB" id="A0A287B1G6"/>
<evidence type="ECO:0000256" key="3">
    <source>
        <dbReference type="ARBA" id="ARBA00022837"/>
    </source>
</evidence>
<dbReference type="STRING" id="9823.ENSSSCP00000050250"/>
<reference evidence="9" key="3">
    <citation type="submission" date="2025-08" db="UniProtKB">
        <authorList>
            <consortium name="Ensembl"/>
        </authorList>
    </citation>
    <scope>IDENTIFICATION</scope>
</reference>
<dbReference type="Ensembl" id="ENSSSCT00000041192.3">
    <property type="protein sequence ID" value="ENSSSCP00000050250.3"/>
    <property type="gene ID" value="ENSSSCG00000037262.3"/>
</dbReference>
<comment type="caution">
    <text evidence="6">Lacks conserved residue(s) required for the propagation of feature annotation.</text>
</comment>
<evidence type="ECO:0000256" key="2">
    <source>
        <dbReference type="ARBA" id="ARBA00022723"/>
    </source>
</evidence>
<reference evidence="10" key="1">
    <citation type="submission" date="2009-11" db="EMBL/GenBank/DDBJ databases">
        <authorList>
            <consortium name="Porcine genome sequencing project"/>
        </authorList>
    </citation>
    <scope>NUCLEOTIDE SEQUENCE [LARGE SCALE GENOMIC DNA]</scope>
    <source>
        <strain evidence="10">Duroc</strain>
    </source>
</reference>
<dbReference type="PANTHER" id="PTHR19277">
    <property type="entry name" value="PENTRAXIN"/>
    <property type="match status" value="1"/>
</dbReference>
<protein>
    <submittedName>
        <fullName evidence="9">Pentraxin 4</fullName>
    </submittedName>
</protein>
<evidence type="ECO:0000256" key="1">
    <source>
        <dbReference type="ARBA" id="ARBA00001913"/>
    </source>
</evidence>
<organism evidence="9 10">
    <name type="scientific">Sus scrofa</name>
    <name type="common">Pig</name>
    <dbReference type="NCBI Taxonomy" id="9823"/>
    <lineage>
        <taxon>Eukaryota</taxon>
        <taxon>Metazoa</taxon>
        <taxon>Chordata</taxon>
        <taxon>Craniata</taxon>
        <taxon>Vertebrata</taxon>
        <taxon>Euteleostomi</taxon>
        <taxon>Mammalia</taxon>
        <taxon>Eutheria</taxon>
        <taxon>Laurasiatheria</taxon>
        <taxon>Artiodactyla</taxon>
        <taxon>Suina</taxon>
        <taxon>Suidae</taxon>
        <taxon>Sus</taxon>
    </lineage>
</organism>
<dbReference type="Gene3D" id="2.60.120.200">
    <property type="match status" value="1"/>
</dbReference>
<keyword evidence="10" id="KW-1185">Reference proteome</keyword>
<dbReference type="InterPro" id="IPR051360">
    <property type="entry name" value="Neuronal_Pentraxin_Related"/>
</dbReference>
<reference evidence="9" key="2">
    <citation type="journal article" date="2020" name="Gigascience">
        <title>An improved pig reference genome sequence to enable pig genetics and genomics research.</title>
        <authorList>
            <person name="Warr A."/>
            <person name="Affara N."/>
            <person name="Aken B."/>
            <person name="Beiki H."/>
            <person name="Bickhart D.M."/>
            <person name="Billis K."/>
            <person name="Chow W."/>
            <person name="Eory L."/>
            <person name="Finlayson H.A."/>
            <person name="Flicek P."/>
            <person name="Giron C.G."/>
            <person name="Griffin D.K."/>
            <person name="Hall R."/>
            <person name="Hannum G."/>
            <person name="Hourlier T."/>
            <person name="Howe K."/>
            <person name="Hume D.A."/>
            <person name="Izuogu O."/>
            <person name="Kim K."/>
            <person name="Koren S."/>
            <person name="Liu H."/>
            <person name="Manchanda N."/>
            <person name="Martin F.J."/>
            <person name="Nonneman D.J."/>
            <person name="O'Connor R.E."/>
            <person name="Phillippy A.M."/>
            <person name="Rohrer G.A."/>
            <person name="Rosen B.D."/>
            <person name="Rund L.A."/>
            <person name="Sargent C.A."/>
            <person name="Schook L.B."/>
            <person name="Schroeder S.G."/>
            <person name="Schwartz A.S."/>
            <person name="Skinner B.M."/>
            <person name="Talbot R."/>
            <person name="Tseng E."/>
            <person name="Tuggle C.K."/>
            <person name="Watson M."/>
            <person name="Smith T.P.L."/>
            <person name="Archibald A.L."/>
        </authorList>
    </citation>
    <scope>NUCLEOTIDE SEQUENCE [LARGE SCALE GENOMIC DNA]</scope>
    <source>
        <strain evidence="9">Duroc</strain>
    </source>
</reference>
<sequence>MGAAGARGRQHLPLRVCLRMRCPGRKSLPFLLIFVPVSLHGALSQEASPAGQRKPFFERLRRLEEQFRRSQEATLAHLRLVASNHSPSLDIEARFQSLAQENQAMALALSRSQAVVQGDLGHLKTWMRKMQRRSRKLDRRLLALDAALGEGSTRREREQEAQRGALASLALDVQALRDALARLMPLVQSQGARLAALEGQLQVVAPGVTAAQPRPSSPSSPQLQGGRQALGAPPAPGDACLDSTRRLQGTLEPPGPGSPQVSGRKPGQQDEVPPEILQPGPRAPLPERLHCNAIFLRPGFLTGLRALSVCSWVPTASGHLGTLLSYATEENDNKLVLHGRDSLVPGSMHFVIGDPDFRELPLQPLLDGRWHHVCVIWTSALGRYWVHVDRRVVATSSRFREGYKIPPGGSLVLGQEQDSVGGGFDSSEAFVGTWQAWVSNLATGKELLMGAILTLANAALVGGFVQRSNCTCLPLCPEGLNPSCCAPTVGTALQRVPTQTEGQAAASDLGWAWLPSNMGRGHSTGPGEGP</sequence>
<dbReference type="InParanoid" id="A0A287B1G6"/>
<evidence type="ECO:0000256" key="4">
    <source>
        <dbReference type="ARBA" id="ARBA00023157"/>
    </source>
</evidence>
<dbReference type="Pfam" id="PF00354">
    <property type="entry name" value="Pentaxin"/>
    <property type="match status" value="1"/>
</dbReference>
<keyword evidence="5" id="KW-0325">Glycoprotein</keyword>
<dbReference type="GeneTree" id="ENSGT01060000248575"/>
<dbReference type="PANTHER" id="PTHR19277:SF122">
    <property type="entry name" value="PENTRAXIN-4"/>
    <property type="match status" value="1"/>
</dbReference>
<keyword evidence="4" id="KW-1015">Disulfide bond</keyword>
<feature type="domain" description="Pentraxin (PTX)" evidence="8">
    <location>
        <begin position="279"/>
        <end position="472"/>
    </location>
</feature>
<accession>A0A287B1G6</accession>
<evidence type="ECO:0000256" key="7">
    <source>
        <dbReference type="SAM" id="MobiDB-lite"/>
    </source>
</evidence>
<keyword evidence="2" id="KW-0479">Metal-binding</keyword>
<dbReference type="Bgee" id="ENSSSCG00000037262">
    <property type="expression patterns" value="Expressed in granulosa cell and 36 other cell types or tissues"/>
</dbReference>
<evidence type="ECO:0000313" key="9">
    <source>
        <dbReference type="Ensembl" id="ENSSSCP00000050250.3"/>
    </source>
</evidence>
<feature type="region of interest" description="Disordered" evidence="7">
    <location>
        <begin position="208"/>
        <end position="283"/>
    </location>
</feature>
<gene>
    <name evidence="9" type="primary">PTX4</name>
</gene>